<evidence type="ECO:0000313" key="4">
    <source>
        <dbReference type="Proteomes" id="UP000015241"/>
    </source>
</evidence>
<dbReference type="SMART" id="SM00456">
    <property type="entry name" value="WW"/>
    <property type="match status" value="1"/>
</dbReference>
<dbReference type="eggNOG" id="ENOG502R2VI">
    <property type="taxonomic scope" value="Eukaryota"/>
</dbReference>
<dbReference type="CDD" id="cd00201">
    <property type="entry name" value="WW"/>
    <property type="match status" value="1"/>
</dbReference>
<dbReference type="InParanoid" id="S8ES69"/>
<dbReference type="Proteomes" id="UP000015241">
    <property type="component" value="Unassembled WGS sequence"/>
</dbReference>
<feature type="compositionally biased region" description="Polar residues" evidence="1">
    <location>
        <begin position="52"/>
        <end position="64"/>
    </location>
</feature>
<dbReference type="SUPFAM" id="SSF51045">
    <property type="entry name" value="WW domain"/>
    <property type="match status" value="1"/>
</dbReference>
<dbReference type="InterPro" id="IPR036020">
    <property type="entry name" value="WW_dom_sf"/>
</dbReference>
<proteinExistence type="predicted"/>
<feature type="domain" description="WW" evidence="2">
    <location>
        <begin position="145"/>
        <end position="180"/>
    </location>
</feature>
<feature type="compositionally biased region" description="Low complexity" evidence="1">
    <location>
        <begin position="105"/>
        <end position="115"/>
    </location>
</feature>
<dbReference type="EMBL" id="KE504123">
    <property type="protein sequence ID" value="EPT05754.1"/>
    <property type="molecule type" value="Genomic_DNA"/>
</dbReference>
<evidence type="ECO:0000256" key="1">
    <source>
        <dbReference type="SAM" id="MobiDB-lite"/>
    </source>
</evidence>
<feature type="compositionally biased region" description="Polar residues" evidence="1">
    <location>
        <begin position="116"/>
        <end position="126"/>
    </location>
</feature>
<keyword evidence="4" id="KW-1185">Reference proteome</keyword>
<dbReference type="OrthoDB" id="548295at2759"/>
<feature type="compositionally biased region" description="Acidic residues" evidence="1">
    <location>
        <begin position="1"/>
        <end position="17"/>
    </location>
</feature>
<organism evidence="3 4">
    <name type="scientific">Fomitopsis schrenkii</name>
    <name type="common">Brown rot fungus</name>
    <dbReference type="NCBI Taxonomy" id="2126942"/>
    <lineage>
        <taxon>Eukaryota</taxon>
        <taxon>Fungi</taxon>
        <taxon>Dikarya</taxon>
        <taxon>Basidiomycota</taxon>
        <taxon>Agaricomycotina</taxon>
        <taxon>Agaricomycetes</taxon>
        <taxon>Polyporales</taxon>
        <taxon>Fomitopsis</taxon>
    </lineage>
</organism>
<dbReference type="Gene3D" id="2.20.70.10">
    <property type="match status" value="1"/>
</dbReference>
<dbReference type="HOGENOM" id="CLU_1434470_0_0_1"/>
<name>S8ES69_FOMSC</name>
<dbReference type="InterPro" id="IPR001202">
    <property type="entry name" value="WW_dom"/>
</dbReference>
<dbReference type="AlphaFoldDB" id="S8ES69"/>
<reference evidence="3 4" key="1">
    <citation type="journal article" date="2012" name="Science">
        <title>The Paleozoic origin of enzymatic lignin decomposition reconstructed from 31 fungal genomes.</title>
        <authorList>
            <person name="Floudas D."/>
            <person name="Binder M."/>
            <person name="Riley R."/>
            <person name="Barry K."/>
            <person name="Blanchette R.A."/>
            <person name="Henrissat B."/>
            <person name="Martinez A.T."/>
            <person name="Otillar R."/>
            <person name="Spatafora J.W."/>
            <person name="Yadav J.S."/>
            <person name="Aerts A."/>
            <person name="Benoit I."/>
            <person name="Boyd A."/>
            <person name="Carlson A."/>
            <person name="Copeland A."/>
            <person name="Coutinho P.M."/>
            <person name="de Vries R.P."/>
            <person name="Ferreira P."/>
            <person name="Findley K."/>
            <person name="Foster B."/>
            <person name="Gaskell J."/>
            <person name="Glotzer D."/>
            <person name="Gorecki P."/>
            <person name="Heitman J."/>
            <person name="Hesse C."/>
            <person name="Hori C."/>
            <person name="Igarashi K."/>
            <person name="Jurgens J.A."/>
            <person name="Kallen N."/>
            <person name="Kersten P."/>
            <person name="Kohler A."/>
            <person name="Kuees U."/>
            <person name="Kumar T.K.A."/>
            <person name="Kuo A."/>
            <person name="LaButti K."/>
            <person name="Larrondo L.F."/>
            <person name="Lindquist E."/>
            <person name="Ling A."/>
            <person name="Lombard V."/>
            <person name="Lucas S."/>
            <person name="Lundell T."/>
            <person name="Martin R."/>
            <person name="McLaughlin D.J."/>
            <person name="Morgenstern I."/>
            <person name="Morin E."/>
            <person name="Murat C."/>
            <person name="Nagy L.G."/>
            <person name="Nolan M."/>
            <person name="Ohm R.A."/>
            <person name="Patyshakuliyeva A."/>
            <person name="Rokas A."/>
            <person name="Ruiz-Duenas F.J."/>
            <person name="Sabat G."/>
            <person name="Salamov A."/>
            <person name="Samejima M."/>
            <person name="Schmutz J."/>
            <person name="Slot J.C."/>
            <person name="St John F."/>
            <person name="Stenlid J."/>
            <person name="Sun H."/>
            <person name="Sun S."/>
            <person name="Syed K."/>
            <person name="Tsang A."/>
            <person name="Wiebenga A."/>
            <person name="Young D."/>
            <person name="Pisabarro A."/>
            <person name="Eastwood D.C."/>
            <person name="Martin F."/>
            <person name="Cullen D."/>
            <person name="Grigoriev I.V."/>
            <person name="Hibbett D.S."/>
        </authorList>
    </citation>
    <scope>NUCLEOTIDE SEQUENCE</scope>
    <source>
        <strain evidence="4">FP-58527</strain>
    </source>
</reference>
<dbReference type="Pfam" id="PF00397">
    <property type="entry name" value="WW"/>
    <property type="match status" value="1"/>
</dbReference>
<dbReference type="PROSITE" id="PS50020">
    <property type="entry name" value="WW_DOMAIN_2"/>
    <property type="match status" value="1"/>
</dbReference>
<feature type="region of interest" description="Disordered" evidence="1">
    <location>
        <begin position="1"/>
        <end position="189"/>
    </location>
</feature>
<protein>
    <recommendedName>
        <fullName evidence="2">WW domain-containing protein</fullName>
    </recommendedName>
</protein>
<dbReference type="STRING" id="743788.S8ES69"/>
<evidence type="ECO:0000259" key="2">
    <source>
        <dbReference type="PROSITE" id="PS50020"/>
    </source>
</evidence>
<gene>
    <name evidence="3" type="ORF">FOMPIDRAFT_1013407</name>
</gene>
<accession>S8ES69</accession>
<evidence type="ECO:0000313" key="3">
    <source>
        <dbReference type="EMBL" id="EPT05754.1"/>
    </source>
</evidence>
<sequence length="189" mass="20869">MEEDTEVLDWGHEDDEQTAQRGPDDTEDAVSLGGDEDDYYPYPAPEQEATKTESQFSNSHSTPQVKRDSVGSRQSVAPQREADSPQLRRSQSLGKLTHALPPKPVVSVVPVHPSPAQASTLASSMIQRDRRTNGHGKPNSGSQQDALPPDWELRQARSGGGEHYYYNSRTHESTWTRPGPLPLLLKSQS</sequence>